<dbReference type="GO" id="GO:0004386">
    <property type="term" value="F:helicase activity"/>
    <property type="evidence" value="ECO:0007669"/>
    <property type="project" value="UniProtKB-KW"/>
</dbReference>
<dbReference type="InterPro" id="IPR044742">
    <property type="entry name" value="DEAD/DEAH_RhlB"/>
</dbReference>
<proteinExistence type="inferred from homology"/>
<evidence type="ECO:0000256" key="1">
    <source>
        <dbReference type="ARBA" id="ARBA00022741"/>
    </source>
</evidence>
<feature type="region of interest" description="Disordered" evidence="7">
    <location>
        <begin position="362"/>
        <end position="407"/>
    </location>
</feature>
<keyword evidence="3 11" id="KW-0347">Helicase</keyword>
<dbReference type="PROSITE" id="PS51192">
    <property type="entry name" value="HELICASE_ATP_BIND_1"/>
    <property type="match status" value="1"/>
</dbReference>
<feature type="short sequence motif" description="Q motif" evidence="6">
    <location>
        <begin position="2"/>
        <end position="30"/>
    </location>
</feature>
<dbReference type="PROSITE" id="PS51194">
    <property type="entry name" value="HELICASE_CTER"/>
    <property type="match status" value="1"/>
</dbReference>
<keyword evidence="1" id="KW-0547">Nucleotide-binding</keyword>
<dbReference type="InterPro" id="IPR001650">
    <property type="entry name" value="Helicase_C-like"/>
</dbReference>
<feature type="domain" description="Helicase ATP-binding" evidence="8">
    <location>
        <begin position="33"/>
        <end position="203"/>
    </location>
</feature>
<dbReference type="Pfam" id="PF00271">
    <property type="entry name" value="Helicase_C"/>
    <property type="match status" value="1"/>
</dbReference>
<dbReference type="SMART" id="SM00487">
    <property type="entry name" value="DEXDc"/>
    <property type="match status" value="1"/>
</dbReference>
<comment type="similarity">
    <text evidence="5">Belongs to the DEAD box helicase family.</text>
</comment>
<evidence type="ECO:0000313" key="12">
    <source>
        <dbReference type="Proteomes" id="UP001291687"/>
    </source>
</evidence>
<dbReference type="InterPro" id="IPR014014">
    <property type="entry name" value="RNA_helicase_DEAD_Q_motif"/>
</dbReference>
<keyword evidence="2" id="KW-0378">Hydrolase</keyword>
<dbReference type="SMART" id="SM00490">
    <property type="entry name" value="HELICc"/>
    <property type="match status" value="1"/>
</dbReference>
<dbReference type="PROSITE" id="PS51195">
    <property type="entry name" value="Q_MOTIF"/>
    <property type="match status" value="1"/>
</dbReference>
<dbReference type="PANTHER" id="PTHR47959:SF1">
    <property type="entry name" value="ATP-DEPENDENT RNA HELICASE DBPA"/>
    <property type="match status" value="1"/>
</dbReference>
<evidence type="ECO:0000259" key="8">
    <source>
        <dbReference type="PROSITE" id="PS51192"/>
    </source>
</evidence>
<evidence type="ECO:0000259" key="9">
    <source>
        <dbReference type="PROSITE" id="PS51194"/>
    </source>
</evidence>
<dbReference type="InterPro" id="IPR014001">
    <property type="entry name" value="Helicase_ATP-bd"/>
</dbReference>
<dbReference type="InterPro" id="IPR011545">
    <property type="entry name" value="DEAD/DEAH_box_helicase_dom"/>
</dbReference>
<evidence type="ECO:0000256" key="4">
    <source>
        <dbReference type="ARBA" id="ARBA00022840"/>
    </source>
</evidence>
<evidence type="ECO:0000256" key="7">
    <source>
        <dbReference type="SAM" id="MobiDB-lite"/>
    </source>
</evidence>
<organism evidence="11 12">
    <name type="scientific">Candidatus Megaera venefica</name>
    <dbReference type="NCBI Taxonomy" id="2055910"/>
    <lineage>
        <taxon>Bacteria</taxon>
        <taxon>Pseudomonadati</taxon>
        <taxon>Pseudomonadota</taxon>
        <taxon>Alphaproteobacteria</taxon>
        <taxon>Rickettsiales</taxon>
        <taxon>Rickettsiaceae</taxon>
        <taxon>Candidatus Megaera</taxon>
    </lineage>
</organism>
<dbReference type="Proteomes" id="UP001291687">
    <property type="component" value="Unassembled WGS sequence"/>
</dbReference>
<accession>A0ABU5NEW5</accession>
<evidence type="ECO:0000256" key="6">
    <source>
        <dbReference type="PROSITE-ProRule" id="PRU00552"/>
    </source>
</evidence>
<evidence type="ECO:0000256" key="3">
    <source>
        <dbReference type="ARBA" id="ARBA00022806"/>
    </source>
</evidence>
<keyword evidence="4" id="KW-0067">ATP-binding</keyword>
<gene>
    <name evidence="11" type="ORF">Megvenef_01690</name>
</gene>
<evidence type="ECO:0000256" key="5">
    <source>
        <dbReference type="ARBA" id="ARBA00038437"/>
    </source>
</evidence>
<reference evidence="11 12" key="1">
    <citation type="submission" date="2023-03" db="EMBL/GenBank/DDBJ databases">
        <title>Host association and intracellularity evolved multiple times independently in the Rickettsiales.</title>
        <authorList>
            <person name="Castelli M."/>
            <person name="Nardi T."/>
            <person name="Gammuto L."/>
            <person name="Bellinzona G."/>
            <person name="Sabaneyeva E."/>
            <person name="Potekhin A."/>
            <person name="Serra V."/>
            <person name="Petroni G."/>
            <person name="Sassera D."/>
        </authorList>
    </citation>
    <scope>NUCLEOTIDE SEQUENCE [LARGE SCALE GENOMIC DNA]</scope>
    <source>
        <strain evidence="11 12">Sr 2-6</strain>
    </source>
</reference>
<dbReference type="InterPro" id="IPR050079">
    <property type="entry name" value="DEAD_box_RNA_helicase"/>
</dbReference>
<dbReference type="RefSeq" id="WP_322777624.1">
    <property type="nucleotide sequence ID" value="NZ_JARJFB010000225.1"/>
</dbReference>
<evidence type="ECO:0000313" key="11">
    <source>
        <dbReference type="EMBL" id="MEA0971706.1"/>
    </source>
</evidence>
<dbReference type="Gene3D" id="3.40.50.300">
    <property type="entry name" value="P-loop containing nucleotide triphosphate hydrolases"/>
    <property type="match status" value="2"/>
</dbReference>
<name>A0ABU5NEW5_9RICK</name>
<sequence>MENFYTFGLPETLVQSLDRLNFKTPTPIQVATIPIALNGKDILGSAQTGTGKTGAFGIPLIAKLLSDQKSSALVLAPTRELAAQVMSALQDLLGRNSPIKTTLLIGGDSMMKQMQQLRMRPRLFVGTPGRINDHLERGNLNFSQTSFLVLDETDRMLDMGFSIQIERIIKHLPKQRQTLLFSATLPKNIIKIADSYLNQPERISMGSTSVPAPKIKQDIVHLSEDEKYPQLLNQLQQRSGSIIIFVKTKFGAEKMAKRLRGENHQTDAIHGDLRHSKRETVIRGFRNSKYRILVATDIAARGLDIPHIEHVINFDLPQCPEDYIHRIGRTARAGAEGEALCFVTPGDRMKWNAINRLINPDAPAMEASKRSGAKKNGSEKRSFGFKKTFRNGGGKRKSSGGGRVRAA</sequence>
<comment type="caution">
    <text evidence="11">The sequence shown here is derived from an EMBL/GenBank/DDBJ whole genome shotgun (WGS) entry which is preliminary data.</text>
</comment>
<protein>
    <submittedName>
        <fullName evidence="11">DEAD-box ATP-dependent RNA helicase</fullName>
    </submittedName>
</protein>
<keyword evidence="12" id="KW-1185">Reference proteome</keyword>
<dbReference type="EMBL" id="JARJFB010000225">
    <property type="protein sequence ID" value="MEA0971706.1"/>
    <property type="molecule type" value="Genomic_DNA"/>
</dbReference>
<feature type="domain" description="DEAD-box RNA helicase Q" evidence="10">
    <location>
        <begin position="2"/>
        <end position="30"/>
    </location>
</feature>
<dbReference type="CDD" id="cd00268">
    <property type="entry name" value="DEADc"/>
    <property type="match status" value="1"/>
</dbReference>
<dbReference type="Pfam" id="PF00270">
    <property type="entry name" value="DEAD"/>
    <property type="match status" value="1"/>
</dbReference>
<dbReference type="InterPro" id="IPR027417">
    <property type="entry name" value="P-loop_NTPase"/>
</dbReference>
<feature type="domain" description="Helicase C-terminal" evidence="9">
    <location>
        <begin position="214"/>
        <end position="373"/>
    </location>
</feature>
<dbReference type="CDD" id="cd18787">
    <property type="entry name" value="SF2_C_DEAD"/>
    <property type="match status" value="1"/>
</dbReference>
<evidence type="ECO:0000259" key="10">
    <source>
        <dbReference type="PROSITE" id="PS51195"/>
    </source>
</evidence>
<feature type="compositionally biased region" description="Basic residues" evidence="7">
    <location>
        <begin position="383"/>
        <end position="398"/>
    </location>
</feature>
<dbReference type="SUPFAM" id="SSF52540">
    <property type="entry name" value="P-loop containing nucleoside triphosphate hydrolases"/>
    <property type="match status" value="1"/>
</dbReference>
<dbReference type="PANTHER" id="PTHR47959">
    <property type="entry name" value="ATP-DEPENDENT RNA HELICASE RHLE-RELATED"/>
    <property type="match status" value="1"/>
</dbReference>
<evidence type="ECO:0000256" key="2">
    <source>
        <dbReference type="ARBA" id="ARBA00022801"/>
    </source>
</evidence>